<evidence type="ECO:0000313" key="1">
    <source>
        <dbReference type="EMBL" id="BDW93369.1"/>
    </source>
</evidence>
<keyword evidence="2" id="KW-1185">Reference proteome</keyword>
<dbReference type="EMBL" id="AP027268">
    <property type="protein sequence ID" value="BDW93369.1"/>
    <property type="molecule type" value="Genomic_DNA"/>
</dbReference>
<sequence length="205" mass="23708">MLQRTFIFLFVFAIVLSCGIQKENKLNDIEIVNDIFPQLIVDAHDYQSYEDFMKEYDAKKSDSINSGALSKDYYKERKIVNHGKILLPDYFMDLESNDLDVLENMNLSNEYALEEKSKLEFEIDKITNRGDYDLLKSSSSSLKVGSGISRVGFSRIYFNKTKDKAILFFEIFCGELCYERNLVFISKDDITGQWTVVDVDTLEVA</sequence>
<gene>
    <name evidence="1" type="ORF">MACH07_22010</name>
</gene>
<accession>A0AA48HAL8</accession>
<evidence type="ECO:0000313" key="2">
    <source>
        <dbReference type="Proteomes" id="UP001330184"/>
    </source>
</evidence>
<proteinExistence type="predicted"/>
<dbReference type="Proteomes" id="UP001330184">
    <property type="component" value="Chromosome"/>
</dbReference>
<reference evidence="1 2" key="1">
    <citation type="submission" date="2023-01" db="EMBL/GenBank/DDBJ databases">
        <title>Complete genome sequence of Muricauda aquimarina strain IFOP_LL357.</title>
        <authorList>
            <person name="Gajardo G."/>
            <person name="Ueki S."/>
            <person name="Maruyama F."/>
        </authorList>
    </citation>
    <scope>NUCLEOTIDE SEQUENCE [LARGE SCALE GENOMIC DNA]</scope>
    <source>
        <strain evidence="1 2">IFOP_LL357</strain>
    </source>
</reference>
<dbReference type="AlphaFoldDB" id="A0AA48HAL8"/>
<protein>
    <recommendedName>
        <fullName evidence="3">Lipoprotein</fullName>
    </recommendedName>
</protein>
<evidence type="ECO:0008006" key="3">
    <source>
        <dbReference type="Google" id="ProtNLM"/>
    </source>
</evidence>
<dbReference type="PROSITE" id="PS51257">
    <property type="entry name" value="PROKAR_LIPOPROTEIN"/>
    <property type="match status" value="1"/>
</dbReference>
<dbReference type="RefSeq" id="WP_338193799.1">
    <property type="nucleotide sequence ID" value="NZ_AP027268.1"/>
</dbReference>
<name>A0AA48HAL8_9FLAO</name>
<organism evidence="1 2">
    <name type="scientific">Flagellimonas marinaquae</name>
    <dbReference type="NCBI Taxonomy" id="254955"/>
    <lineage>
        <taxon>Bacteria</taxon>
        <taxon>Pseudomonadati</taxon>
        <taxon>Bacteroidota</taxon>
        <taxon>Flavobacteriia</taxon>
        <taxon>Flavobacteriales</taxon>
        <taxon>Flavobacteriaceae</taxon>
        <taxon>Flagellimonas</taxon>
    </lineage>
</organism>